<feature type="signal peptide" evidence="1">
    <location>
        <begin position="1"/>
        <end position="16"/>
    </location>
</feature>
<dbReference type="EMBL" id="CACVAR010000085">
    <property type="protein sequence ID" value="CAA6801455.1"/>
    <property type="molecule type" value="Genomic_DNA"/>
</dbReference>
<proteinExistence type="predicted"/>
<reference evidence="3" key="1">
    <citation type="submission" date="2020-01" db="EMBL/GenBank/DDBJ databases">
        <authorList>
            <person name="Meier V. D."/>
            <person name="Meier V D."/>
        </authorList>
    </citation>
    <scope>NUCLEOTIDE SEQUENCE</scope>
    <source>
        <strain evidence="3">HLG_WM_MAG_03</strain>
    </source>
</reference>
<evidence type="ECO:0000313" key="3">
    <source>
        <dbReference type="EMBL" id="CAA6801455.1"/>
    </source>
</evidence>
<feature type="domain" description="Caspase family p20" evidence="2">
    <location>
        <begin position="17"/>
        <end position="146"/>
    </location>
</feature>
<name>A0A6S6SEQ0_9BACT</name>
<dbReference type="PANTHER" id="PTHR22576:SF37">
    <property type="entry name" value="MUCOSA-ASSOCIATED LYMPHOID TISSUE LYMPHOMA TRANSLOCATION PROTEIN 1"/>
    <property type="match status" value="1"/>
</dbReference>
<dbReference type="AlphaFoldDB" id="A0A6S6SEQ0"/>
<accession>A0A6S6SEQ0</accession>
<dbReference type="InterPro" id="IPR011600">
    <property type="entry name" value="Pept_C14_caspase"/>
</dbReference>
<feature type="chain" id="PRO_5027732062" evidence="1">
    <location>
        <begin position="17"/>
        <end position="410"/>
    </location>
</feature>
<protein>
    <submittedName>
        <fullName evidence="3">Caspase (Peptidase)</fullName>
    </submittedName>
</protein>
<dbReference type="Gene3D" id="3.40.50.1460">
    <property type="match status" value="1"/>
</dbReference>
<dbReference type="InterPro" id="IPR029030">
    <property type="entry name" value="Caspase-like_dom_sf"/>
</dbReference>
<dbReference type="GO" id="GO:0006508">
    <property type="term" value="P:proteolysis"/>
    <property type="evidence" value="ECO:0007669"/>
    <property type="project" value="InterPro"/>
</dbReference>
<evidence type="ECO:0000259" key="2">
    <source>
        <dbReference type="PROSITE" id="PS50208"/>
    </source>
</evidence>
<dbReference type="InterPro" id="IPR052039">
    <property type="entry name" value="Caspase-related_regulators"/>
</dbReference>
<dbReference type="Pfam" id="PF00656">
    <property type="entry name" value="Peptidase_C14"/>
    <property type="match status" value="1"/>
</dbReference>
<dbReference type="PANTHER" id="PTHR22576">
    <property type="entry name" value="MUCOSA ASSOCIATED LYMPHOID TISSUE LYMPHOMA TRANSLOCATION PROTEIN 1/PARACASPASE"/>
    <property type="match status" value="1"/>
</dbReference>
<evidence type="ECO:0000256" key="1">
    <source>
        <dbReference type="SAM" id="SignalP"/>
    </source>
</evidence>
<dbReference type="GO" id="GO:0004197">
    <property type="term" value="F:cysteine-type endopeptidase activity"/>
    <property type="evidence" value="ECO:0007669"/>
    <property type="project" value="InterPro"/>
</dbReference>
<sequence>MRFIILTLLLSLSLLAKEKVALVIGNKNYTNQTGLKNPIRDAELLRDTLDDLGFRVIEVYDANVDTISDKLAEFASQASRAKVAVVYYAGHGVGVDGKNYLIPLQATNLSRATLPKKLISLDELKEAVSSSQGFGVVFFDACRNSFFSGQIRGLSANRSSRALVQPQANSKNILVSFSTQAGQLAKDDVNNGRHSPYALALSEKLKLKKDIRLVMGGVKERVEVLSSYAQEPISRSSLGEDVFCLTNGCEQVKVVEKIVYRDRVVEPTVIPKREPKPITATSTSKWLKPTNSVCKANGGKIYKGVCQANWENAKKICSQSRARLPSKNDLHKVIKDCGGIADANSDEWGKNYNNSSYQSCYKQKGFSTNDWYWTRETYEQDSSYAWIVHFYRGRDDWHGKAGNGYALCVR</sequence>
<dbReference type="SUPFAM" id="SSF52129">
    <property type="entry name" value="Caspase-like"/>
    <property type="match status" value="1"/>
</dbReference>
<keyword evidence="1" id="KW-0732">Signal</keyword>
<organism evidence="3">
    <name type="scientific">uncultured Sulfurovum sp</name>
    <dbReference type="NCBI Taxonomy" id="269237"/>
    <lineage>
        <taxon>Bacteria</taxon>
        <taxon>Pseudomonadati</taxon>
        <taxon>Campylobacterota</taxon>
        <taxon>Epsilonproteobacteria</taxon>
        <taxon>Campylobacterales</taxon>
        <taxon>Sulfurovaceae</taxon>
        <taxon>Sulfurovum</taxon>
        <taxon>environmental samples</taxon>
    </lineage>
</organism>
<dbReference type="InterPro" id="IPR001309">
    <property type="entry name" value="Pept_C14_p20"/>
</dbReference>
<gene>
    <name evidence="3" type="ORF">HELGO_WM33138</name>
</gene>
<dbReference type="PROSITE" id="PS50208">
    <property type="entry name" value="CASPASE_P20"/>
    <property type="match status" value="1"/>
</dbReference>